<dbReference type="PANTHER" id="PTHR33446:SF2">
    <property type="entry name" value="PROTEIN TONB"/>
    <property type="match status" value="1"/>
</dbReference>
<dbReference type="Pfam" id="PF03544">
    <property type="entry name" value="TonB_C"/>
    <property type="match status" value="1"/>
</dbReference>
<evidence type="ECO:0000256" key="2">
    <source>
        <dbReference type="ARBA" id="ARBA00006555"/>
    </source>
</evidence>
<dbReference type="GO" id="GO:0031992">
    <property type="term" value="F:energy transducer activity"/>
    <property type="evidence" value="ECO:0007669"/>
    <property type="project" value="TreeGrafter"/>
</dbReference>
<evidence type="ECO:0000256" key="1">
    <source>
        <dbReference type="ARBA" id="ARBA00004383"/>
    </source>
</evidence>
<keyword evidence="13" id="KW-1185">Reference proteome</keyword>
<feature type="domain" description="TonB C-terminal" evidence="11">
    <location>
        <begin position="140"/>
        <end position="231"/>
    </location>
</feature>
<accession>A0A1I5CP90</accession>
<dbReference type="InterPro" id="IPR006260">
    <property type="entry name" value="TonB/TolA_C"/>
</dbReference>
<organism evidence="12 13">
    <name type="scientific">Formivibrio citricus</name>
    <dbReference type="NCBI Taxonomy" id="83765"/>
    <lineage>
        <taxon>Bacteria</taxon>
        <taxon>Pseudomonadati</taxon>
        <taxon>Pseudomonadota</taxon>
        <taxon>Betaproteobacteria</taxon>
        <taxon>Neisseriales</taxon>
        <taxon>Chitinibacteraceae</taxon>
        <taxon>Formivibrio</taxon>
    </lineage>
</organism>
<name>A0A1I5CP90_9NEIS</name>
<keyword evidence="7" id="KW-0653">Protein transport</keyword>
<dbReference type="Gene3D" id="3.30.1150.10">
    <property type="match status" value="1"/>
</dbReference>
<dbReference type="PANTHER" id="PTHR33446">
    <property type="entry name" value="PROTEIN TONB-RELATED"/>
    <property type="match status" value="1"/>
</dbReference>
<keyword evidence="9" id="KW-0472">Membrane</keyword>
<dbReference type="GO" id="GO:0055085">
    <property type="term" value="P:transmembrane transport"/>
    <property type="evidence" value="ECO:0007669"/>
    <property type="project" value="InterPro"/>
</dbReference>
<evidence type="ECO:0000313" key="13">
    <source>
        <dbReference type="Proteomes" id="UP000242869"/>
    </source>
</evidence>
<feature type="compositionally biased region" description="Low complexity" evidence="10">
    <location>
        <begin position="116"/>
        <end position="131"/>
    </location>
</feature>
<dbReference type="InterPro" id="IPR051045">
    <property type="entry name" value="TonB-dependent_transducer"/>
</dbReference>
<evidence type="ECO:0000256" key="7">
    <source>
        <dbReference type="ARBA" id="ARBA00022927"/>
    </source>
</evidence>
<dbReference type="GO" id="GO:0015031">
    <property type="term" value="P:protein transport"/>
    <property type="evidence" value="ECO:0007669"/>
    <property type="project" value="UniProtKB-KW"/>
</dbReference>
<evidence type="ECO:0000256" key="10">
    <source>
        <dbReference type="SAM" id="MobiDB-lite"/>
    </source>
</evidence>
<gene>
    <name evidence="12" type="ORF">SAMN05660284_02458</name>
</gene>
<dbReference type="PROSITE" id="PS52015">
    <property type="entry name" value="TONB_CTD"/>
    <property type="match status" value="1"/>
</dbReference>
<proteinExistence type="inferred from homology"/>
<keyword evidence="8" id="KW-1133">Transmembrane helix</keyword>
<comment type="subcellular location">
    <subcellularLocation>
        <location evidence="1">Cell inner membrane</location>
        <topology evidence="1">Single-pass membrane protein</topology>
        <orientation evidence="1">Periplasmic side</orientation>
    </subcellularLocation>
</comment>
<keyword evidence="6" id="KW-0812">Transmembrane</keyword>
<comment type="similarity">
    <text evidence="2">Belongs to the TonB family.</text>
</comment>
<reference evidence="13" key="1">
    <citation type="submission" date="2016-10" db="EMBL/GenBank/DDBJ databases">
        <authorList>
            <person name="Varghese N."/>
            <person name="Submissions S."/>
        </authorList>
    </citation>
    <scope>NUCLEOTIDE SEQUENCE [LARGE SCALE GENOMIC DNA]</scope>
    <source>
        <strain evidence="13">DSM 6150</strain>
    </source>
</reference>
<protein>
    <submittedName>
        <fullName evidence="12">Outer membrane transport energization protein TonB</fullName>
    </submittedName>
</protein>
<evidence type="ECO:0000256" key="3">
    <source>
        <dbReference type="ARBA" id="ARBA00022448"/>
    </source>
</evidence>
<dbReference type="Proteomes" id="UP000242869">
    <property type="component" value="Unassembled WGS sequence"/>
</dbReference>
<evidence type="ECO:0000256" key="5">
    <source>
        <dbReference type="ARBA" id="ARBA00022519"/>
    </source>
</evidence>
<evidence type="ECO:0000256" key="9">
    <source>
        <dbReference type="ARBA" id="ARBA00023136"/>
    </source>
</evidence>
<dbReference type="InterPro" id="IPR037682">
    <property type="entry name" value="TonB_C"/>
</dbReference>
<keyword evidence="3" id="KW-0813">Transport</keyword>
<feature type="compositionally biased region" description="Polar residues" evidence="10">
    <location>
        <begin position="91"/>
        <end position="115"/>
    </location>
</feature>
<keyword evidence="5" id="KW-0997">Cell inner membrane</keyword>
<sequence length="231" mass="24345">MQINIMSPSSPIQTALLPRFSRAGLVTALGLHAAALSVLFLEPFRSVPPVLPQAASVRVIVSQPESPSSVTSAAPRATPISQPAKPAPVRQQPTSTAQPAETGKTAATPSQPSPSTGIAAQAPATAAKTHTSPATGAYTEPRFDTAYLRNPAPAYPPLSRRMGEEGKVLLRVFVESNGLPSQVQIKTSSGSQRLDQAAQDAVRRWTFTPARRGDTALAAWVIVPIVFNLRN</sequence>
<dbReference type="AlphaFoldDB" id="A0A1I5CP90"/>
<evidence type="ECO:0000256" key="8">
    <source>
        <dbReference type="ARBA" id="ARBA00022989"/>
    </source>
</evidence>
<evidence type="ECO:0000259" key="11">
    <source>
        <dbReference type="PROSITE" id="PS52015"/>
    </source>
</evidence>
<dbReference type="NCBIfam" id="TIGR01352">
    <property type="entry name" value="tonB_Cterm"/>
    <property type="match status" value="1"/>
</dbReference>
<dbReference type="STRING" id="83765.SAMN05660284_02458"/>
<dbReference type="GO" id="GO:0098797">
    <property type="term" value="C:plasma membrane protein complex"/>
    <property type="evidence" value="ECO:0007669"/>
    <property type="project" value="TreeGrafter"/>
</dbReference>
<evidence type="ECO:0000313" key="12">
    <source>
        <dbReference type="EMBL" id="SFN88778.1"/>
    </source>
</evidence>
<dbReference type="EMBL" id="FOVE01000020">
    <property type="protein sequence ID" value="SFN88778.1"/>
    <property type="molecule type" value="Genomic_DNA"/>
</dbReference>
<dbReference type="SUPFAM" id="SSF74653">
    <property type="entry name" value="TolA/TonB C-terminal domain"/>
    <property type="match status" value="1"/>
</dbReference>
<evidence type="ECO:0000256" key="6">
    <source>
        <dbReference type="ARBA" id="ARBA00022692"/>
    </source>
</evidence>
<evidence type="ECO:0000256" key="4">
    <source>
        <dbReference type="ARBA" id="ARBA00022475"/>
    </source>
</evidence>
<feature type="region of interest" description="Disordered" evidence="10">
    <location>
        <begin position="65"/>
        <end position="143"/>
    </location>
</feature>
<keyword evidence="4" id="KW-1003">Cell membrane</keyword>